<name>A0A1I6G7R5_9EURY</name>
<feature type="domain" description="Halobacterial output" evidence="1">
    <location>
        <begin position="24"/>
        <end position="85"/>
    </location>
</feature>
<evidence type="ECO:0000313" key="3">
    <source>
        <dbReference type="Proteomes" id="UP000198531"/>
    </source>
</evidence>
<evidence type="ECO:0000259" key="1">
    <source>
        <dbReference type="Pfam" id="PF18545"/>
    </source>
</evidence>
<organism evidence="2 3">
    <name type="scientific">Halogeometricum rufum</name>
    <dbReference type="NCBI Taxonomy" id="553469"/>
    <lineage>
        <taxon>Archaea</taxon>
        <taxon>Methanobacteriati</taxon>
        <taxon>Methanobacteriota</taxon>
        <taxon>Stenosarchaea group</taxon>
        <taxon>Halobacteria</taxon>
        <taxon>Halobacteriales</taxon>
        <taxon>Haloferacaceae</taxon>
        <taxon>Halogeometricum</taxon>
    </lineage>
</organism>
<dbReference type="AlphaFoldDB" id="A0A1I6G7R5"/>
<dbReference type="Proteomes" id="UP000198531">
    <property type="component" value="Unassembled WGS sequence"/>
</dbReference>
<reference evidence="3" key="1">
    <citation type="submission" date="2016-10" db="EMBL/GenBank/DDBJ databases">
        <authorList>
            <person name="Varghese N."/>
            <person name="Submissions S."/>
        </authorList>
    </citation>
    <scope>NUCLEOTIDE SEQUENCE [LARGE SCALE GENOMIC DNA]</scope>
    <source>
        <strain evidence="3">CGMCC 1.7736</strain>
    </source>
</reference>
<evidence type="ECO:0000313" key="2">
    <source>
        <dbReference type="EMBL" id="SFR38087.1"/>
    </source>
</evidence>
<dbReference type="InterPro" id="IPR040624">
    <property type="entry name" value="HalOD1"/>
</dbReference>
<keyword evidence="3" id="KW-1185">Reference proteome</keyword>
<dbReference type="EMBL" id="FOYT01000001">
    <property type="protein sequence ID" value="SFR38087.1"/>
    <property type="molecule type" value="Genomic_DNA"/>
</dbReference>
<sequence length="96" mass="10067">MGGTPVTTPASGSSDGIVAGGRLDVRLVRRIARTLDRDPMDLPPLAWEVDLDALSTLATNGHVSITFEYEGCDVRIHKDGTVSISIDDADADTASA</sequence>
<gene>
    <name evidence="2" type="ORF">SAMN04487947_0681</name>
</gene>
<accession>A0A1I6G7R5</accession>
<protein>
    <recommendedName>
        <fullName evidence="1">Halobacterial output domain-containing protein</fullName>
    </recommendedName>
</protein>
<dbReference type="Pfam" id="PF18545">
    <property type="entry name" value="HalOD1"/>
    <property type="match status" value="1"/>
</dbReference>
<proteinExistence type="predicted"/>